<dbReference type="Proteomes" id="UP001642464">
    <property type="component" value="Unassembled WGS sequence"/>
</dbReference>
<dbReference type="Gene3D" id="1.10.287.470">
    <property type="entry name" value="Helix hairpin bin"/>
    <property type="match status" value="1"/>
</dbReference>
<feature type="non-terminal residue" evidence="1">
    <location>
        <position position="343"/>
    </location>
</feature>
<sequence>MMGFSQPSEVRSVLVSVGDRVEKGDVLVRARDGDIQAAYRLQQRRAENRFEILAAQNRVDLAQIEFDNQQTAQDQGGGSTLEYERARASLENAKIELDTANERFIEQGIILERQEADLERFAITAQFDGMVAAIEVTPGQAMQDSEPVLRLVSIDPLQVKVPTPTSTVLAEQLERGDKAWVAVSVAGEPKMFEGTITEVSPVADFGSDKVWVKVEMPNPDRLLSGLPAWVRFSEPTEGFMRILAEHEADDDTRAAADDGEQLGEPALAADAGATVTDISNLRTPAWRRVVEELSAESPNATTFLARLCGVLTRVANARQGSVVIVSASDTQDQSPDEPSIAYA</sequence>
<organism evidence="1 2">
    <name type="scientific">Durusdinium trenchii</name>
    <dbReference type="NCBI Taxonomy" id="1381693"/>
    <lineage>
        <taxon>Eukaryota</taxon>
        <taxon>Sar</taxon>
        <taxon>Alveolata</taxon>
        <taxon>Dinophyceae</taxon>
        <taxon>Suessiales</taxon>
        <taxon>Symbiodiniaceae</taxon>
        <taxon>Durusdinium</taxon>
    </lineage>
</organism>
<comment type="caution">
    <text evidence="1">The sequence shown here is derived from an EMBL/GenBank/DDBJ whole genome shotgun (WGS) entry which is preliminary data.</text>
</comment>
<dbReference type="InterPro" id="IPR006143">
    <property type="entry name" value="RND_pump_MFP"/>
</dbReference>
<name>A0ABP0P846_9DINO</name>
<dbReference type="SUPFAM" id="SSF111369">
    <property type="entry name" value="HlyD-like secretion proteins"/>
    <property type="match status" value="1"/>
</dbReference>
<accession>A0ABP0P846</accession>
<keyword evidence="2" id="KW-1185">Reference proteome</keyword>
<evidence type="ECO:0000313" key="2">
    <source>
        <dbReference type="Proteomes" id="UP001642464"/>
    </source>
</evidence>
<gene>
    <name evidence="1" type="ORF">SCF082_LOCUS35565</name>
</gene>
<dbReference type="EMBL" id="CAXAMM010034042">
    <property type="protein sequence ID" value="CAK9072223.1"/>
    <property type="molecule type" value="Genomic_DNA"/>
</dbReference>
<dbReference type="PANTHER" id="PTHR30469">
    <property type="entry name" value="MULTIDRUG RESISTANCE PROTEIN MDTA"/>
    <property type="match status" value="1"/>
</dbReference>
<dbReference type="Gene3D" id="2.40.50.100">
    <property type="match status" value="1"/>
</dbReference>
<evidence type="ECO:0000313" key="1">
    <source>
        <dbReference type="EMBL" id="CAK9072223.1"/>
    </source>
</evidence>
<dbReference type="PANTHER" id="PTHR30469:SF15">
    <property type="entry name" value="HLYD FAMILY OF SECRETION PROTEINS"/>
    <property type="match status" value="1"/>
</dbReference>
<protein>
    <submittedName>
        <fullName evidence="1">Cobalt-zinc-cadmium resistance protein CzcB (Cation efflux system protein CzcB)</fullName>
    </submittedName>
</protein>
<dbReference type="NCBIfam" id="TIGR01730">
    <property type="entry name" value="RND_mfp"/>
    <property type="match status" value="1"/>
</dbReference>
<proteinExistence type="predicted"/>
<dbReference type="Gene3D" id="2.40.30.170">
    <property type="match status" value="1"/>
</dbReference>
<reference evidence="1 2" key="1">
    <citation type="submission" date="2024-02" db="EMBL/GenBank/DDBJ databases">
        <authorList>
            <person name="Chen Y."/>
            <person name="Shah S."/>
            <person name="Dougan E. K."/>
            <person name="Thang M."/>
            <person name="Chan C."/>
        </authorList>
    </citation>
    <scope>NUCLEOTIDE SEQUENCE [LARGE SCALE GENOMIC DNA]</scope>
</reference>